<evidence type="ECO:0000256" key="3">
    <source>
        <dbReference type="ARBA" id="ARBA00010042"/>
    </source>
</evidence>
<feature type="compositionally biased region" description="Basic residues" evidence="7">
    <location>
        <begin position="1059"/>
        <end position="1068"/>
    </location>
</feature>
<reference evidence="9" key="2">
    <citation type="submission" date="2014-05" db="EMBL/GenBank/DDBJ databases">
        <title>The genome sequences of chimpanzee malaria parasites reveal the path to human adaptation.</title>
        <authorList>
            <person name="Otto T.D."/>
            <person name="Rayner J.C."/>
            <person name="Boehme U."/>
            <person name="Pain A."/>
            <person name="Spottiswoode N."/>
            <person name="Sanders M."/>
            <person name="Quail M."/>
            <person name="Ollomo B."/>
            <person name="Renaud F."/>
            <person name="Thomas A.W."/>
            <person name="Prugnolle F."/>
            <person name="Conway D.J."/>
            <person name="Newbold C."/>
            <person name="Berriman M."/>
        </authorList>
    </citation>
    <scope>NUCLEOTIDE SEQUENCE [LARGE SCALE GENOMIC DNA]</scope>
    <source>
        <strain evidence="9">CDC</strain>
    </source>
</reference>
<evidence type="ECO:0000256" key="4">
    <source>
        <dbReference type="ARBA" id="ARBA00022490"/>
    </source>
</evidence>
<evidence type="ECO:0000313" key="9">
    <source>
        <dbReference type="EMBL" id="CDO66192.1"/>
    </source>
</evidence>
<dbReference type="InterPro" id="IPR005635">
    <property type="entry name" value="Inner_centromere_prot_ARK-bd"/>
</dbReference>
<dbReference type="GO" id="GO:0005819">
    <property type="term" value="C:spindle"/>
    <property type="evidence" value="ECO:0007669"/>
    <property type="project" value="UniProtKB-SubCell"/>
</dbReference>
<dbReference type="VEuPathDB" id="PlasmoDB:PRCDC_1339500"/>
<proteinExistence type="inferred from homology"/>
<evidence type="ECO:0000256" key="1">
    <source>
        <dbReference type="ARBA" id="ARBA00004123"/>
    </source>
</evidence>
<dbReference type="EMBL" id="HG810774">
    <property type="protein sequence ID" value="CDO66192.1"/>
    <property type="molecule type" value="Genomic_DNA"/>
</dbReference>
<reference evidence="9" key="1">
    <citation type="submission" date="2014-01" db="EMBL/GenBank/DDBJ databases">
        <authorList>
            <person name="Aslett M."/>
        </authorList>
    </citation>
    <scope>NUCLEOTIDE SEQUENCE</scope>
    <source>
        <strain evidence="9">CDC</strain>
    </source>
</reference>
<dbReference type="VEuPathDB" id="PlasmoDB:PRG01_1343000"/>
<sequence length="1190" mass="144955">MCEKSQKSENSPEQNGDNVELFRKKNIEVTCITNNTTKKYIKKKTNKHHLYNNKEKHINNEESKILSVQKKQKQKKNKKNVYIFDYIKYYERVRKWKEKRYGYDYEKKKTITRQEKELPHHTKNHHQKKKNKIVQRNDINKNITIDKNYIGSNDQIITCAEGYKDVVNCVEQYKHVEKNNKNENKIYQHSYNINNEHYLNNYTPHIKPPNRNNNNNNNNNNMRDAPIINNIYNNLNNIDILKSSETILLQDQNKINFSNKTIISSFQDMESFQNLNYEDDEDKYNDMDIIPMSNDTHIHHPLMINNLTHFCNKYNFVSLKNKMIFYPYNYENNKYKRFSFPYFRFRSIGRNGTIEKTKSDEYKKNKEKKKSKDMDYFKNQYDEKHFDLKKTFVNNYLDENKIKEYHKKKTNLLKKKFIKTSIYKERIDIKKLENNFFQNKSIEYRDNINTPTLQIVNNYGSKDLNMEHINNPTYNNLKHVQHIQQKINKDNNIYKMEHLNKMNDSYNYTHTYHHNKNDNLINNAGNYTYECITPTFIISKNKNKKIKNIKKIKKIKNIKKIKKIKNKISNNNNNYYYYNKVNRNIYINKKKTSQYFKNFKFKGKNLKYMSYNKIFKNVNLDIHKYKRNIYEYKKNKNNKKKNNKIKRLSTTPSIFPLKNKKKYNFSYDIYKQVDLQNNLLNINKHKKLLHIDEKDVTKNFDIFLCLFMKYEKNESQLLALIHDEDLTKYSYFYQTYIRPILDSYKKCKWEKIKNSNINEQRKKERNYYTNYNNITLNKIVLQIFIPSIKKNYLKYLNILYYKNTNILDIHTSEELLKEIIKIDKQINNTRRKSHENNTNCVSLISNNNYEKKIKLIPKPQWANKYNLKVLLKRQEHFNPFTIFGTSVKEVNLEEIFTLDVYNNYITNDDRYKNKILYELYVGNYIHNLYEKITYDEWNDVLDILKKHWNNFITLECNMILDPLLLEEILWYIDNNKMYKDKSKDMYTYENCFCPTPDPKKEINFNDFKNFSKSMSNKYTFQKINKFKKYSLNEESIYKDDHLLLKYDDVYSRSGVSSNPKKKKKKKSNNHNNIREYDTIDNNYTYNINCNNFTNNKHTLEKQNMLLHIPRPSSAIYYDINFFQNKVKKNIFTKKSKCENTSYWNMLHYNNYSLRRSKSKKWISQNYFDNFFSNYYLYNFGTIEGTYNYTI</sequence>
<evidence type="ECO:0000259" key="8">
    <source>
        <dbReference type="Pfam" id="PF03941"/>
    </source>
</evidence>
<evidence type="ECO:0000256" key="2">
    <source>
        <dbReference type="ARBA" id="ARBA00004186"/>
    </source>
</evidence>
<evidence type="ECO:0000313" key="10">
    <source>
        <dbReference type="Proteomes" id="UP000027581"/>
    </source>
</evidence>
<feature type="region of interest" description="Disordered" evidence="7">
    <location>
        <begin position="1052"/>
        <end position="1073"/>
    </location>
</feature>
<evidence type="ECO:0000256" key="7">
    <source>
        <dbReference type="SAM" id="MobiDB-lite"/>
    </source>
</evidence>
<keyword evidence="10" id="KW-1185">Reference proteome</keyword>
<dbReference type="AlphaFoldDB" id="A0A060S3A9"/>
<organism evidence="9 10">
    <name type="scientific">Plasmodium reichenowi</name>
    <dbReference type="NCBI Taxonomy" id="5854"/>
    <lineage>
        <taxon>Eukaryota</taxon>
        <taxon>Sar</taxon>
        <taxon>Alveolata</taxon>
        <taxon>Apicomplexa</taxon>
        <taxon>Aconoidasida</taxon>
        <taxon>Haemosporida</taxon>
        <taxon>Plasmodiidae</taxon>
        <taxon>Plasmodium</taxon>
        <taxon>Plasmodium (Laverania)</taxon>
    </lineage>
</organism>
<keyword evidence="5" id="KW-0206">Cytoskeleton</keyword>
<protein>
    <recommendedName>
        <fullName evidence="8">Inner centromere protein ARK-binding domain-containing protein</fullName>
    </recommendedName>
</protein>
<evidence type="ECO:0000256" key="6">
    <source>
        <dbReference type="ARBA" id="ARBA00023242"/>
    </source>
</evidence>
<evidence type="ECO:0000256" key="5">
    <source>
        <dbReference type="ARBA" id="ARBA00023212"/>
    </source>
</evidence>
<name>A0A060S3A9_PLARE</name>
<keyword evidence="6" id="KW-0539">Nucleus</keyword>
<comment type="similarity">
    <text evidence="3">Belongs to the INCENP family.</text>
</comment>
<dbReference type="GO" id="GO:0005634">
    <property type="term" value="C:nucleus"/>
    <property type="evidence" value="ECO:0007669"/>
    <property type="project" value="UniProtKB-SubCell"/>
</dbReference>
<dbReference type="Pfam" id="PF03941">
    <property type="entry name" value="INCENP_ARK-bind"/>
    <property type="match status" value="1"/>
</dbReference>
<dbReference type="Proteomes" id="UP000027581">
    <property type="component" value="Unassembled WGS sequence"/>
</dbReference>
<gene>
    <name evidence="9" type="ORF">PRCDC_1339500</name>
</gene>
<accession>A0A060S3A9</accession>
<comment type="subcellular location">
    <subcellularLocation>
        <location evidence="2">Cytoplasm</location>
        <location evidence="2">Cytoskeleton</location>
        <location evidence="2">Spindle</location>
    </subcellularLocation>
    <subcellularLocation>
        <location evidence="1">Nucleus</location>
    </subcellularLocation>
</comment>
<keyword evidence="4" id="KW-0963">Cytoplasm</keyword>
<feature type="domain" description="Inner centromere protein ARK-binding" evidence="8">
    <location>
        <begin position="857"/>
        <end position="896"/>
    </location>
</feature>